<dbReference type="PANTHER" id="PTHR42643:SF39">
    <property type="entry name" value="IONOTROPIC RECEPTOR 56A-RELATED"/>
    <property type="match status" value="1"/>
</dbReference>
<keyword evidence="3" id="KW-0812">Transmembrane</keyword>
<dbReference type="GO" id="GO:0005886">
    <property type="term" value="C:plasma membrane"/>
    <property type="evidence" value="ECO:0007669"/>
    <property type="project" value="UniProtKB-SubCell"/>
</dbReference>
<dbReference type="InterPro" id="IPR052192">
    <property type="entry name" value="Insect_Ionotropic_Sensory_Rcpt"/>
</dbReference>
<keyword evidence="2" id="KW-1003">Cell membrane</keyword>
<comment type="subcellular location">
    <subcellularLocation>
        <location evidence="1">Cell membrane</location>
        <topology evidence="1">Multi-pass membrane protein</topology>
    </subcellularLocation>
</comment>
<evidence type="ECO:0000256" key="6">
    <source>
        <dbReference type="ARBA" id="ARBA00023170"/>
    </source>
</evidence>
<evidence type="ECO:0000313" key="8">
    <source>
        <dbReference type="EMBL" id="KAL1377920.1"/>
    </source>
</evidence>
<dbReference type="EMBL" id="JBEHCU010010642">
    <property type="protein sequence ID" value="KAL1377920.1"/>
    <property type="molecule type" value="Genomic_DNA"/>
</dbReference>
<evidence type="ECO:0000256" key="2">
    <source>
        <dbReference type="ARBA" id="ARBA00022475"/>
    </source>
</evidence>
<comment type="caution">
    <text evidence="8">The sequence shown here is derived from an EMBL/GenBank/DDBJ whole genome shotgun (WGS) entry which is preliminary data.</text>
</comment>
<keyword evidence="7" id="KW-0325">Glycoprotein</keyword>
<keyword evidence="4" id="KW-1133">Transmembrane helix</keyword>
<evidence type="ECO:0000256" key="3">
    <source>
        <dbReference type="ARBA" id="ARBA00022692"/>
    </source>
</evidence>
<evidence type="ECO:0000256" key="5">
    <source>
        <dbReference type="ARBA" id="ARBA00023136"/>
    </source>
</evidence>
<proteinExistence type="predicted"/>
<evidence type="ECO:0008006" key="10">
    <source>
        <dbReference type="Google" id="ProtNLM"/>
    </source>
</evidence>
<name>A0ABD1CND4_CULPP</name>
<keyword evidence="9" id="KW-1185">Reference proteome</keyword>
<dbReference type="PANTHER" id="PTHR42643">
    <property type="entry name" value="IONOTROPIC RECEPTOR 20A-RELATED"/>
    <property type="match status" value="1"/>
</dbReference>
<dbReference type="Proteomes" id="UP001562425">
    <property type="component" value="Unassembled WGS sequence"/>
</dbReference>
<evidence type="ECO:0000313" key="9">
    <source>
        <dbReference type="Proteomes" id="UP001562425"/>
    </source>
</evidence>
<sequence>MESTKSLNTADYIVSVIEHLAETDFEVPHCVFYGIPDKYPLDGILDKVLQASQLKYVTKTVITDGNLTMRSFEMSPNPSLLIIQGTAISLETPAFLMKFKPSTRVLLLYYSQTDQVSKYERLLTYLSYYNVVYLDEPNKLPSPDRLFKPSFKRNMRGRPISYCSRFPLPKKHILIKWVEDTATFMNTTAHEHMSLKRINNHFGILLTNVPCDRVLLVPRSPLHVIELLALPFSWHVWTTLILLLISVEVAHLAVPKTFRNEPILMVVCGFERYDLHKADRIEKMALFSLIVLLFFMTRAYETRLLSMMVSRPATRDINTVQDLVESGVRIKSDLLAGNAFLDDQHLKSLVVNSTKNSVLNMDGVHAYMTERFLANLVLPKYYDPEQRMNRYHIMDESVGIAHVGFFLRVRSPLVDVFGHTMTVLARERNPRTC</sequence>
<evidence type="ECO:0000256" key="1">
    <source>
        <dbReference type="ARBA" id="ARBA00004651"/>
    </source>
</evidence>
<accession>A0ABD1CND4</accession>
<dbReference type="AlphaFoldDB" id="A0ABD1CND4"/>
<evidence type="ECO:0000256" key="7">
    <source>
        <dbReference type="ARBA" id="ARBA00023180"/>
    </source>
</evidence>
<keyword evidence="5" id="KW-0472">Membrane</keyword>
<evidence type="ECO:0000256" key="4">
    <source>
        <dbReference type="ARBA" id="ARBA00022989"/>
    </source>
</evidence>
<gene>
    <name evidence="8" type="ORF">pipiens_015930</name>
</gene>
<protein>
    <recommendedName>
        <fullName evidence="10">Ionotropic receptor</fullName>
    </recommendedName>
</protein>
<organism evidence="8 9">
    <name type="scientific">Culex pipiens pipiens</name>
    <name type="common">Northern house mosquito</name>
    <dbReference type="NCBI Taxonomy" id="38569"/>
    <lineage>
        <taxon>Eukaryota</taxon>
        <taxon>Metazoa</taxon>
        <taxon>Ecdysozoa</taxon>
        <taxon>Arthropoda</taxon>
        <taxon>Hexapoda</taxon>
        <taxon>Insecta</taxon>
        <taxon>Pterygota</taxon>
        <taxon>Neoptera</taxon>
        <taxon>Endopterygota</taxon>
        <taxon>Diptera</taxon>
        <taxon>Nematocera</taxon>
        <taxon>Culicoidea</taxon>
        <taxon>Culicidae</taxon>
        <taxon>Culicinae</taxon>
        <taxon>Culicini</taxon>
        <taxon>Culex</taxon>
        <taxon>Culex</taxon>
    </lineage>
</organism>
<keyword evidence="6" id="KW-0675">Receptor</keyword>
<reference evidence="8 9" key="1">
    <citation type="submission" date="2024-05" db="EMBL/GenBank/DDBJ databases">
        <title>Culex pipiens pipiens assembly and annotation.</title>
        <authorList>
            <person name="Alout H."/>
            <person name="Durand T."/>
        </authorList>
    </citation>
    <scope>NUCLEOTIDE SEQUENCE [LARGE SCALE GENOMIC DNA]</scope>
    <source>
        <strain evidence="8">HA-2024</strain>
        <tissue evidence="8">Whole body</tissue>
    </source>
</reference>